<dbReference type="InterPro" id="IPR006224">
    <property type="entry name" value="PsdUridine_synth_RluA-like_CS"/>
</dbReference>
<dbReference type="GO" id="GO:0000455">
    <property type="term" value="P:enzyme-directed rRNA pseudouridine synthesis"/>
    <property type="evidence" value="ECO:0007669"/>
    <property type="project" value="UniProtKB-ARBA"/>
</dbReference>
<keyword evidence="4" id="KW-0698">rRNA processing</keyword>
<sequence>MLTVDDDAGGGQRLDNFLLRHCRGVPKSHIYRLIRSGQVRVNGGRCRPDDRLDPGDVVRVPPVSVPEPQAAAAGPAPAVEFPVLHEDALLLAVDKPAGVAVHGGSGVAHGVIEQLRAARPQAVFLELAHRLDRETSGVLLLGKKRRALLDLHAQLRERRTDKRYQAIVVGRWPLRTKTIEFALHRYLTAEGERRVRVQDGGQSALTRVTGLRQFELAGLGIFTLVEAKIETGRTHQIRVHLAHSGFPIAGDEKYGNFELNKALQKAGHRRMYLHAHSITIRHPEDGRPLRLVAPVPESFDRLVAAGRPLARPAGEPGEAGGQG</sequence>
<gene>
    <name evidence="11" type="ORF">HNQ70_000261</name>
</gene>
<dbReference type="Proteomes" id="UP000532440">
    <property type="component" value="Unassembled WGS sequence"/>
</dbReference>
<comment type="catalytic activity">
    <reaction evidence="9">
        <text>a uridine in RNA = a pseudouridine in RNA</text>
        <dbReference type="Rhea" id="RHEA:48348"/>
        <dbReference type="Rhea" id="RHEA-COMP:12068"/>
        <dbReference type="Rhea" id="RHEA-COMP:12069"/>
        <dbReference type="ChEBI" id="CHEBI:65314"/>
        <dbReference type="ChEBI" id="CHEBI:65315"/>
    </reaction>
</comment>
<keyword evidence="12" id="KW-1185">Reference proteome</keyword>
<evidence type="ECO:0000256" key="7">
    <source>
        <dbReference type="PIRSR" id="PIRSR606225-1"/>
    </source>
</evidence>
<evidence type="ECO:0000256" key="9">
    <source>
        <dbReference type="RuleBase" id="RU362028"/>
    </source>
</evidence>
<dbReference type="InterPro" id="IPR006225">
    <property type="entry name" value="PsdUridine_synth_RluC/D"/>
</dbReference>
<feature type="active site" evidence="7">
    <location>
        <position position="132"/>
    </location>
</feature>
<dbReference type="SUPFAM" id="SSF55174">
    <property type="entry name" value="Alpha-L RNA-binding motif"/>
    <property type="match status" value="1"/>
</dbReference>
<dbReference type="InterPro" id="IPR020103">
    <property type="entry name" value="PsdUridine_synth_cat_dom_sf"/>
</dbReference>
<dbReference type="PANTHER" id="PTHR21600:SF92">
    <property type="entry name" value="RIBOSOMAL LARGE SUBUNIT PSEUDOURIDINE SYNTHASE C"/>
    <property type="match status" value="1"/>
</dbReference>
<organism evidence="11 12">
    <name type="scientific">Quisquiliibacterium transsilvanicum</name>
    <dbReference type="NCBI Taxonomy" id="1549638"/>
    <lineage>
        <taxon>Bacteria</taxon>
        <taxon>Pseudomonadati</taxon>
        <taxon>Pseudomonadota</taxon>
        <taxon>Betaproteobacteria</taxon>
        <taxon>Burkholderiales</taxon>
        <taxon>Burkholderiaceae</taxon>
        <taxon>Quisquiliibacterium</taxon>
    </lineage>
</organism>
<dbReference type="GO" id="GO:0003723">
    <property type="term" value="F:RNA binding"/>
    <property type="evidence" value="ECO:0007669"/>
    <property type="project" value="UniProtKB-KW"/>
</dbReference>
<evidence type="ECO:0000256" key="3">
    <source>
        <dbReference type="ARBA" id="ARBA00010876"/>
    </source>
</evidence>
<feature type="domain" description="RNA-binding S4" evidence="10">
    <location>
        <begin position="12"/>
        <end position="73"/>
    </location>
</feature>
<evidence type="ECO:0000256" key="8">
    <source>
        <dbReference type="PROSITE-ProRule" id="PRU00182"/>
    </source>
</evidence>
<evidence type="ECO:0000259" key="10">
    <source>
        <dbReference type="SMART" id="SM00363"/>
    </source>
</evidence>
<evidence type="ECO:0000313" key="12">
    <source>
        <dbReference type="Proteomes" id="UP000532440"/>
    </source>
</evidence>
<evidence type="ECO:0000256" key="1">
    <source>
        <dbReference type="ARBA" id="ARBA00000381"/>
    </source>
</evidence>
<comment type="catalytic activity">
    <reaction evidence="1">
        <text>uridine(955/2504/2580) in 23S rRNA = pseudouridine(955/2504/2580) in 23S rRNA</text>
        <dbReference type="Rhea" id="RHEA:42528"/>
        <dbReference type="Rhea" id="RHEA-COMP:10099"/>
        <dbReference type="Rhea" id="RHEA-COMP:10100"/>
        <dbReference type="ChEBI" id="CHEBI:65314"/>
        <dbReference type="ChEBI" id="CHEBI:65315"/>
        <dbReference type="EC" id="5.4.99.24"/>
    </reaction>
</comment>
<dbReference type="RefSeq" id="WP_246434529.1">
    <property type="nucleotide sequence ID" value="NZ_BAABEW010000015.1"/>
</dbReference>
<dbReference type="Gene3D" id="3.10.290.10">
    <property type="entry name" value="RNA-binding S4 domain"/>
    <property type="match status" value="1"/>
</dbReference>
<dbReference type="Pfam" id="PF01479">
    <property type="entry name" value="S4"/>
    <property type="match status" value="1"/>
</dbReference>
<dbReference type="GO" id="GO:0160141">
    <property type="term" value="F:23S rRNA pseudouridine(955/2504/2580) synthase activity"/>
    <property type="evidence" value="ECO:0007669"/>
    <property type="project" value="UniProtKB-EC"/>
</dbReference>
<dbReference type="PROSITE" id="PS01129">
    <property type="entry name" value="PSI_RLU"/>
    <property type="match status" value="1"/>
</dbReference>
<evidence type="ECO:0000256" key="5">
    <source>
        <dbReference type="ARBA" id="ARBA00022884"/>
    </source>
</evidence>
<dbReference type="InterPro" id="IPR006145">
    <property type="entry name" value="PsdUridine_synth_RsuA/RluA"/>
</dbReference>
<dbReference type="CDD" id="cd02869">
    <property type="entry name" value="PseudoU_synth_RluA_like"/>
    <property type="match status" value="1"/>
</dbReference>
<dbReference type="EC" id="5.4.99.-" evidence="9"/>
<comment type="function">
    <text evidence="2">Responsible for synthesis of pseudouridine from uracil at positions 955, 2504 and 2580 in 23S ribosomal RNA.</text>
</comment>
<evidence type="ECO:0000256" key="4">
    <source>
        <dbReference type="ARBA" id="ARBA00022552"/>
    </source>
</evidence>
<accession>A0A7W8HEC1</accession>
<reference evidence="11 12" key="1">
    <citation type="submission" date="2020-08" db="EMBL/GenBank/DDBJ databases">
        <title>Genomic Encyclopedia of Type Strains, Phase IV (KMG-IV): sequencing the most valuable type-strain genomes for metagenomic binning, comparative biology and taxonomic classification.</title>
        <authorList>
            <person name="Goeker M."/>
        </authorList>
    </citation>
    <scope>NUCLEOTIDE SEQUENCE [LARGE SCALE GENOMIC DNA]</scope>
    <source>
        <strain evidence="11 12">DSM 29781</strain>
    </source>
</reference>
<keyword evidence="6 9" id="KW-0413">Isomerase</keyword>
<dbReference type="Pfam" id="PF00849">
    <property type="entry name" value="PseudoU_synth_2"/>
    <property type="match status" value="1"/>
</dbReference>
<dbReference type="InterPro" id="IPR002942">
    <property type="entry name" value="S4_RNA-bd"/>
</dbReference>
<comment type="caution">
    <text evidence="11">The sequence shown here is derived from an EMBL/GenBank/DDBJ whole genome shotgun (WGS) entry which is preliminary data.</text>
</comment>
<dbReference type="SMART" id="SM00363">
    <property type="entry name" value="S4"/>
    <property type="match status" value="1"/>
</dbReference>
<dbReference type="InterPro" id="IPR036986">
    <property type="entry name" value="S4_RNA-bd_sf"/>
</dbReference>
<evidence type="ECO:0000256" key="6">
    <source>
        <dbReference type="ARBA" id="ARBA00023235"/>
    </source>
</evidence>
<proteinExistence type="inferred from homology"/>
<dbReference type="EMBL" id="JACHGB010000001">
    <property type="protein sequence ID" value="MBB5270277.1"/>
    <property type="molecule type" value="Genomic_DNA"/>
</dbReference>
<comment type="similarity">
    <text evidence="3 9">Belongs to the pseudouridine synthase RluA family.</text>
</comment>
<protein>
    <recommendedName>
        <fullName evidence="9">Pseudouridine synthase</fullName>
        <ecNumber evidence="9">5.4.99.-</ecNumber>
    </recommendedName>
</protein>
<dbReference type="AlphaFoldDB" id="A0A7W8HEC1"/>
<dbReference type="PANTHER" id="PTHR21600">
    <property type="entry name" value="MITOCHONDRIAL RNA PSEUDOURIDINE SYNTHASE"/>
    <property type="match status" value="1"/>
</dbReference>
<dbReference type="SUPFAM" id="SSF55120">
    <property type="entry name" value="Pseudouridine synthase"/>
    <property type="match status" value="1"/>
</dbReference>
<evidence type="ECO:0000313" key="11">
    <source>
        <dbReference type="EMBL" id="MBB5270277.1"/>
    </source>
</evidence>
<dbReference type="CDD" id="cd00165">
    <property type="entry name" value="S4"/>
    <property type="match status" value="1"/>
</dbReference>
<keyword evidence="5 8" id="KW-0694">RNA-binding</keyword>
<dbReference type="InterPro" id="IPR050188">
    <property type="entry name" value="RluA_PseudoU_synthase"/>
</dbReference>
<evidence type="ECO:0000256" key="2">
    <source>
        <dbReference type="ARBA" id="ARBA00002876"/>
    </source>
</evidence>
<dbReference type="NCBIfam" id="TIGR00005">
    <property type="entry name" value="rluA_subfam"/>
    <property type="match status" value="1"/>
</dbReference>
<dbReference type="Gene3D" id="3.30.2350.10">
    <property type="entry name" value="Pseudouridine synthase"/>
    <property type="match status" value="1"/>
</dbReference>
<dbReference type="PROSITE" id="PS50889">
    <property type="entry name" value="S4"/>
    <property type="match status" value="1"/>
</dbReference>
<name>A0A7W8HEC1_9BURK</name>